<dbReference type="OrthoDB" id="9790469at2"/>
<evidence type="ECO:0000259" key="2">
    <source>
        <dbReference type="SMART" id="SM00327"/>
    </source>
</evidence>
<sequence>MRPADAVVADAVVAFGRALREEGIASGVDQELVLARALAELDLRRREHVYWATRATFVRNREQLPAFERLFERFWAGARLDSPGDLVAEHGETDPRVAGPQHGGSSLPQFRSDPGHTQLLDAEGARTASPLEIPTAPSEEQGREARRGLLAAYSPNEVLTEHVPLEVGDDEVAAARRLAEELRHATPKRLSRRLSSGDLRRGRLDIRSTVKRSLACEGEPLRPVYVTRRPKPRRLLFLCDVSGSMERYSRALLTSLQGAVRAGGKTEAFVFATRLTRLTGSLTGHDVARALEDAKAAVPDWSGGTRIGHALEDLRRRYGGLGLARGAIVVIASDGWDRGDPDLLADELAALRLQCRRIVWLNPRPSDLGRQPLAIGMQTALPFVDDYVAGHDPCAVAALARLLGRVGSGRPARRQRAR</sequence>
<feature type="region of interest" description="Disordered" evidence="1">
    <location>
        <begin position="85"/>
        <end position="117"/>
    </location>
</feature>
<dbReference type="SMART" id="SM00327">
    <property type="entry name" value="VWA"/>
    <property type="match status" value="1"/>
</dbReference>
<evidence type="ECO:0000256" key="1">
    <source>
        <dbReference type="SAM" id="MobiDB-lite"/>
    </source>
</evidence>
<dbReference type="RefSeq" id="WP_114794719.1">
    <property type="nucleotide sequence ID" value="NZ_QQZY01000001.1"/>
</dbReference>
<reference evidence="4" key="2">
    <citation type="journal article" date="2019" name="MicrobiologyOpen">
        <title>High-quality draft genome sequence of Gaiella occulta isolated from a 150 meter deep mineral water borehole and comparison with the genome sequences of other deep-branching lineages of the phylum Actinobacteria.</title>
        <authorList>
            <person name="Severino R."/>
            <person name="Froufe H.J.C."/>
            <person name="Barroso C."/>
            <person name="Albuquerque L."/>
            <person name="Lobo-da-Cunha A."/>
            <person name="da Costa M.S."/>
            <person name="Egas C."/>
        </authorList>
    </citation>
    <scope>NUCLEOTIDE SEQUENCE [LARGE SCALE GENOMIC DNA]</scope>
    <source>
        <strain evidence="4">F2-233</strain>
    </source>
</reference>
<name>A0A7M2Z1C1_9ACTN</name>
<dbReference type="EMBL" id="QQZY01000001">
    <property type="protein sequence ID" value="RDI75835.1"/>
    <property type="molecule type" value="Genomic_DNA"/>
</dbReference>
<organism evidence="3 4">
    <name type="scientific">Gaiella occulta</name>
    <dbReference type="NCBI Taxonomy" id="1002870"/>
    <lineage>
        <taxon>Bacteria</taxon>
        <taxon>Bacillati</taxon>
        <taxon>Actinomycetota</taxon>
        <taxon>Thermoleophilia</taxon>
        <taxon>Gaiellales</taxon>
        <taxon>Gaiellaceae</taxon>
        <taxon>Gaiella</taxon>
    </lineage>
</organism>
<evidence type="ECO:0000313" key="3">
    <source>
        <dbReference type="EMBL" id="RDI75835.1"/>
    </source>
</evidence>
<dbReference type="CDD" id="cd00198">
    <property type="entry name" value="vWFA"/>
    <property type="match status" value="1"/>
</dbReference>
<dbReference type="InterPro" id="IPR011195">
    <property type="entry name" value="UCP010256"/>
</dbReference>
<dbReference type="AlphaFoldDB" id="A0A7M2Z1C1"/>
<dbReference type="PANTHER" id="PTHR39338">
    <property type="entry name" value="BLL5662 PROTEIN-RELATED"/>
    <property type="match status" value="1"/>
</dbReference>
<comment type="caution">
    <text evidence="3">The sequence shown here is derived from an EMBL/GenBank/DDBJ whole genome shotgun (WGS) entry which is preliminary data.</text>
</comment>
<keyword evidence="4" id="KW-1185">Reference proteome</keyword>
<dbReference type="SUPFAM" id="SSF53300">
    <property type="entry name" value="vWA-like"/>
    <property type="match status" value="1"/>
</dbReference>
<dbReference type="InterPro" id="IPR008912">
    <property type="entry name" value="Uncharacterised_CoxE"/>
</dbReference>
<dbReference type="PANTHER" id="PTHR39338:SF6">
    <property type="entry name" value="BLL5662 PROTEIN"/>
    <property type="match status" value="1"/>
</dbReference>
<reference evidence="3 4" key="1">
    <citation type="submission" date="2018-07" db="EMBL/GenBank/DDBJ databases">
        <title>High-quality-draft genome sequence of Gaiella occulta.</title>
        <authorList>
            <person name="Severino R."/>
            <person name="Froufe H.J.C."/>
            <person name="Rainey F.A."/>
            <person name="Barroso C."/>
            <person name="Albuquerque L."/>
            <person name="Lobo-Da-Cunha A."/>
            <person name="Da Costa M.S."/>
            <person name="Egas C."/>
        </authorList>
    </citation>
    <scope>NUCLEOTIDE SEQUENCE [LARGE SCALE GENOMIC DNA]</scope>
    <source>
        <strain evidence="3 4">F2-233</strain>
    </source>
</reference>
<dbReference type="Proteomes" id="UP000254134">
    <property type="component" value="Unassembled WGS sequence"/>
</dbReference>
<dbReference type="Gene3D" id="3.40.50.410">
    <property type="entry name" value="von Willebrand factor, type A domain"/>
    <property type="match status" value="1"/>
</dbReference>
<dbReference type="InterPro" id="IPR002035">
    <property type="entry name" value="VWF_A"/>
</dbReference>
<gene>
    <name evidence="3" type="ORF">Gocc_0254</name>
</gene>
<dbReference type="PIRSF" id="PIRSF010256">
    <property type="entry name" value="CoxE_vWa"/>
    <property type="match status" value="1"/>
</dbReference>
<dbReference type="Pfam" id="PF05762">
    <property type="entry name" value="VWA_CoxE"/>
    <property type="match status" value="1"/>
</dbReference>
<feature type="region of interest" description="Disordered" evidence="1">
    <location>
        <begin position="125"/>
        <end position="144"/>
    </location>
</feature>
<evidence type="ECO:0000313" key="4">
    <source>
        <dbReference type="Proteomes" id="UP000254134"/>
    </source>
</evidence>
<dbReference type="InterPro" id="IPR036465">
    <property type="entry name" value="vWFA_dom_sf"/>
</dbReference>
<proteinExistence type="predicted"/>
<protein>
    <submittedName>
        <fullName evidence="3">Protein containing von Willebrand factor type A (VWA) domain</fullName>
    </submittedName>
</protein>
<accession>A0A7M2Z1C1</accession>
<feature type="domain" description="VWFA" evidence="2">
    <location>
        <begin position="232"/>
        <end position="404"/>
    </location>
</feature>